<dbReference type="Pfam" id="PF12796">
    <property type="entry name" value="Ank_2"/>
    <property type="match status" value="2"/>
</dbReference>
<feature type="non-terminal residue" evidence="5">
    <location>
        <position position="1"/>
    </location>
</feature>
<dbReference type="AlphaFoldDB" id="A0A7L3TX64"/>
<feature type="repeat" description="ANK" evidence="3">
    <location>
        <begin position="54"/>
        <end position="86"/>
    </location>
</feature>
<dbReference type="PANTHER" id="PTHR24198">
    <property type="entry name" value="ANKYRIN REPEAT AND PROTEIN KINASE DOMAIN-CONTAINING PROTEIN"/>
    <property type="match status" value="1"/>
</dbReference>
<sequence length="579" mass="64398">LLSAYSRTYSSPAGDAAEEIDLTVVYQAAANGDVNTLTAVIREDPSILECCDSEGCTPLMHAVSGRQVDTVKLLLKMGANINTQDACGRTSLSLATYLGWLEGCVSLLRNGAKQNIPDKNGRLPLHAATAEPDVRLLNVLLQQSNLSEINHQDNEGMTSLHWAAFHNRPQHTQTLLHKGADLTLVDKDFKTALHWAVQSGNRILCSIILDHYQGPSIINYDDENGKTCMHIAAAAGYSDIISELAKVPECNLQALDVDDRTRGPSPSILTKYLIPSGMKSLYNKVQNCHPLSSFFTPHLPPLELSSQIYLMQTEPTDFHEFPSQNNRLLKKEGRFSMLNHIFSCKKKKDYQKTSQKERSRDRYPREETSEVDDIITTFDCIMDTNCKDIPDECVTTADLKRRSTDTKYLMPEKKQPECQGLLPVRTQSLPPITAGNSFLTASQSTTSSFSSSTSTHHFTHKSQKSRSEHNLLDHRSNCQGLLDASWNTDSNRLLSYKVCTRTPSDKLINGLNSDRSHHALLCPPRLPSLPSSPSGKNFQQMSIDEPKIKNLTPVRNSLAPISNHCAHKSKYRQVSVTVP</sequence>
<evidence type="ECO:0000256" key="4">
    <source>
        <dbReference type="SAM" id="MobiDB-lite"/>
    </source>
</evidence>
<keyword evidence="2 3" id="KW-0040">ANK repeat</keyword>
<evidence type="ECO:0000256" key="1">
    <source>
        <dbReference type="ARBA" id="ARBA00022737"/>
    </source>
</evidence>
<evidence type="ECO:0000313" key="6">
    <source>
        <dbReference type="Proteomes" id="UP000535478"/>
    </source>
</evidence>
<comment type="caution">
    <text evidence="5">The sequence shown here is derived from an EMBL/GenBank/DDBJ whole genome shotgun (WGS) entry which is preliminary data.</text>
</comment>
<evidence type="ECO:0000256" key="2">
    <source>
        <dbReference type="ARBA" id="ARBA00023043"/>
    </source>
</evidence>
<reference evidence="5 6" key="1">
    <citation type="submission" date="2019-09" db="EMBL/GenBank/DDBJ databases">
        <title>Bird 10,000 Genomes (B10K) Project - Family phase.</title>
        <authorList>
            <person name="Zhang G."/>
        </authorList>
    </citation>
    <scope>NUCLEOTIDE SEQUENCE [LARGE SCALE GENOMIC DNA]</scope>
    <source>
        <strain evidence="5">OUT-0019</strain>
        <tissue evidence="5">Blood</tissue>
    </source>
</reference>
<evidence type="ECO:0000256" key="3">
    <source>
        <dbReference type="PROSITE-ProRule" id="PRU00023"/>
    </source>
</evidence>
<feature type="repeat" description="ANK" evidence="3">
    <location>
        <begin position="155"/>
        <end position="187"/>
    </location>
</feature>
<accession>A0A7L3TX64</accession>
<name>A0A7L3TX64_URIAL</name>
<evidence type="ECO:0000313" key="5">
    <source>
        <dbReference type="EMBL" id="NXV44227.1"/>
    </source>
</evidence>
<organism evidence="5 6">
    <name type="scientific">Uria aalge</name>
    <name type="common">Common mure</name>
    <name type="synonym">Colymbus aalge</name>
    <dbReference type="NCBI Taxonomy" id="13746"/>
    <lineage>
        <taxon>Eukaryota</taxon>
        <taxon>Metazoa</taxon>
        <taxon>Chordata</taxon>
        <taxon>Craniata</taxon>
        <taxon>Vertebrata</taxon>
        <taxon>Euteleostomi</taxon>
        <taxon>Archelosauria</taxon>
        <taxon>Archosauria</taxon>
        <taxon>Dinosauria</taxon>
        <taxon>Saurischia</taxon>
        <taxon>Theropoda</taxon>
        <taxon>Coelurosauria</taxon>
        <taxon>Aves</taxon>
        <taxon>Neognathae</taxon>
        <taxon>Neoaves</taxon>
        <taxon>Charadriiformes</taxon>
        <taxon>Alcidae</taxon>
        <taxon>Uria</taxon>
    </lineage>
</organism>
<dbReference type="PANTHER" id="PTHR24198:SF188">
    <property type="entry name" value="ANKYRIN REPEAT DOMAIN 55"/>
    <property type="match status" value="1"/>
</dbReference>
<dbReference type="EMBL" id="VZUE01000061">
    <property type="protein sequence ID" value="NXV44227.1"/>
    <property type="molecule type" value="Genomic_DNA"/>
</dbReference>
<dbReference type="PROSITE" id="PS50088">
    <property type="entry name" value="ANK_REPEAT"/>
    <property type="match status" value="2"/>
</dbReference>
<dbReference type="Proteomes" id="UP000535478">
    <property type="component" value="Unassembled WGS sequence"/>
</dbReference>
<feature type="region of interest" description="Disordered" evidence="4">
    <location>
        <begin position="349"/>
        <end position="368"/>
    </location>
</feature>
<dbReference type="SMART" id="SM00248">
    <property type="entry name" value="ANK"/>
    <property type="match status" value="7"/>
</dbReference>
<dbReference type="PROSITE" id="PS50297">
    <property type="entry name" value="ANK_REP_REGION"/>
    <property type="match status" value="2"/>
</dbReference>
<dbReference type="Gene3D" id="1.25.40.20">
    <property type="entry name" value="Ankyrin repeat-containing domain"/>
    <property type="match status" value="1"/>
</dbReference>
<feature type="non-terminal residue" evidence="5">
    <location>
        <position position="579"/>
    </location>
</feature>
<keyword evidence="6" id="KW-1185">Reference proteome</keyword>
<protein>
    <submittedName>
        <fullName evidence="5">ANR55 protein</fullName>
    </submittedName>
</protein>
<feature type="compositionally biased region" description="Low complexity" evidence="4">
    <location>
        <begin position="443"/>
        <end position="456"/>
    </location>
</feature>
<dbReference type="GO" id="GO:0005737">
    <property type="term" value="C:cytoplasm"/>
    <property type="evidence" value="ECO:0007669"/>
    <property type="project" value="TreeGrafter"/>
</dbReference>
<dbReference type="SUPFAM" id="SSF48403">
    <property type="entry name" value="Ankyrin repeat"/>
    <property type="match status" value="1"/>
</dbReference>
<proteinExistence type="predicted"/>
<keyword evidence="1" id="KW-0677">Repeat</keyword>
<feature type="compositionally biased region" description="Basic and acidic residues" evidence="4">
    <location>
        <begin position="350"/>
        <end position="368"/>
    </location>
</feature>
<feature type="region of interest" description="Disordered" evidence="4">
    <location>
        <begin position="443"/>
        <end position="469"/>
    </location>
</feature>
<gene>
    <name evidence="5" type="primary">Ankrd55</name>
    <name evidence="5" type="ORF">URIAAL_R09962</name>
</gene>
<dbReference type="InterPro" id="IPR036770">
    <property type="entry name" value="Ankyrin_rpt-contain_sf"/>
</dbReference>
<dbReference type="InterPro" id="IPR002110">
    <property type="entry name" value="Ankyrin_rpt"/>
</dbReference>